<dbReference type="NCBIfam" id="TIGR00125">
    <property type="entry name" value="cyt_tran_rel"/>
    <property type="match status" value="1"/>
</dbReference>
<keyword evidence="5" id="KW-0067">ATP-binding</keyword>
<dbReference type="EC" id="2.7.7.70" evidence="1"/>
<evidence type="ECO:0000313" key="10">
    <source>
        <dbReference type="Proteomes" id="UP000321580"/>
    </source>
</evidence>
<gene>
    <name evidence="9" type="primary">rfaE2</name>
    <name evidence="9" type="ORF">FRY97_16205</name>
</gene>
<dbReference type="InterPro" id="IPR050385">
    <property type="entry name" value="Archaeal_FAD_synthase"/>
</dbReference>
<keyword evidence="10" id="KW-1185">Reference proteome</keyword>
<dbReference type="NCBIfam" id="TIGR02199">
    <property type="entry name" value="rfaE_dom_II"/>
    <property type="match status" value="1"/>
</dbReference>
<protein>
    <recommendedName>
        <fullName evidence="1">D-glycero-beta-D-manno-heptose 1-phosphate adenylyltransferase</fullName>
        <ecNumber evidence="1">2.7.7.70</ecNumber>
    </recommendedName>
</protein>
<dbReference type="InterPro" id="IPR004821">
    <property type="entry name" value="Cyt_trans-like"/>
</dbReference>
<dbReference type="EMBL" id="VOOR01000039">
    <property type="protein sequence ID" value="TXB62024.1"/>
    <property type="molecule type" value="Genomic_DNA"/>
</dbReference>
<dbReference type="AlphaFoldDB" id="A0A5C6RJC2"/>
<evidence type="ECO:0000259" key="8">
    <source>
        <dbReference type="Pfam" id="PF01467"/>
    </source>
</evidence>
<dbReference type="InterPro" id="IPR014729">
    <property type="entry name" value="Rossmann-like_a/b/a_fold"/>
</dbReference>
<evidence type="ECO:0000256" key="6">
    <source>
        <dbReference type="ARBA" id="ARBA00023277"/>
    </source>
</evidence>
<dbReference type="Pfam" id="PF01467">
    <property type="entry name" value="CTP_transf_like"/>
    <property type="match status" value="1"/>
</dbReference>
<evidence type="ECO:0000256" key="5">
    <source>
        <dbReference type="ARBA" id="ARBA00022840"/>
    </source>
</evidence>
<keyword evidence="4" id="KW-0547">Nucleotide-binding</keyword>
<dbReference type="OrthoDB" id="9795543at2"/>
<evidence type="ECO:0000256" key="3">
    <source>
        <dbReference type="ARBA" id="ARBA00022695"/>
    </source>
</evidence>
<dbReference type="Proteomes" id="UP000321580">
    <property type="component" value="Unassembled WGS sequence"/>
</dbReference>
<keyword evidence="3 9" id="KW-0548">Nucleotidyltransferase</keyword>
<dbReference type="GO" id="GO:0005524">
    <property type="term" value="F:ATP binding"/>
    <property type="evidence" value="ECO:0007669"/>
    <property type="project" value="UniProtKB-KW"/>
</dbReference>
<evidence type="ECO:0000256" key="1">
    <source>
        <dbReference type="ARBA" id="ARBA00012519"/>
    </source>
</evidence>
<name>A0A5C6RJC2_9BACT</name>
<dbReference type="PANTHER" id="PTHR43793:SF2">
    <property type="entry name" value="BIFUNCTIONAL PROTEIN HLDE"/>
    <property type="match status" value="1"/>
</dbReference>
<evidence type="ECO:0000256" key="2">
    <source>
        <dbReference type="ARBA" id="ARBA00022679"/>
    </source>
</evidence>
<dbReference type="SUPFAM" id="SSF52374">
    <property type="entry name" value="Nucleotidylyl transferase"/>
    <property type="match status" value="1"/>
</dbReference>
<sequence>MIAEIQAKIELDVQRAAQRVRQWSAEGQRVVFTNGCFDLLHYGHIHYLAEARELGARLVIGLNDAASVSRLKGPGRPINDEQTRLWQMAALQFVDLVVPFSEDTPLLLIRALRPDVLVKGGDYSIATIVGAEEVLSRGGQVEVLPYIEGYSTTSIEAKIRKGH</sequence>
<proteinExistence type="predicted"/>
<evidence type="ECO:0000313" key="9">
    <source>
        <dbReference type="EMBL" id="TXB62024.1"/>
    </source>
</evidence>
<dbReference type="InterPro" id="IPR011914">
    <property type="entry name" value="RfaE_dom_II"/>
</dbReference>
<keyword evidence="6" id="KW-0119">Carbohydrate metabolism</keyword>
<evidence type="ECO:0000256" key="4">
    <source>
        <dbReference type="ARBA" id="ARBA00022741"/>
    </source>
</evidence>
<dbReference type="GO" id="GO:0016779">
    <property type="term" value="F:nucleotidyltransferase activity"/>
    <property type="evidence" value="ECO:0007669"/>
    <property type="project" value="UniProtKB-KW"/>
</dbReference>
<keyword evidence="2 9" id="KW-0808">Transferase</keyword>
<accession>A0A5C6RJC2</accession>
<feature type="domain" description="Cytidyltransferase-like" evidence="8">
    <location>
        <begin position="32"/>
        <end position="135"/>
    </location>
</feature>
<dbReference type="RefSeq" id="WP_147168608.1">
    <property type="nucleotide sequence ID" value="NZ_VOOR01000039.1"/>
</dbReference>
<dbReference type="GO" id="GO:0016773">
    <property type="term" value="F:phosphotransferase activity, alcohol group as acceptor"/>
    <property type="evidence" value="ECO:0007669"/>
    <property type="project" value="InterPro"/>
</dbReference>
<evidence type="ECO:0000256" key="7">
    <source>
        <dbReference type="ARBA" id="ARBA00047428"/>
    </source>
</evidence>
<dbReference type="PANTHER" id="PTHR43793">
    <property type="entry name" value="FAD SYNTHASE"/>
    <property type="match status" value="1"/>
</dbReference>
<comment type="caution">
    <text evidence="9">The sequence shown here is derived from an EMBL/GenBank/DDBJ whole genome shotgun (WGS) entry which is preliminary data.</text>
</comment>
<comment type="catalytic activity">
    <reaction evidence="7">
        <text>D-glycero-beta-D-manno-heptose 1-phosphate + ATP + H(+) = ADP-D-glycero-beta-D-manno-heptose + diphosphate</text>
        <dbReference type="Rhea" id="RHEA:27465"/>
        <dbReference type="ChEBI" id="CHEBI:15378"/>
        <dbReference type="ChEBI" id="CHEBI:30616"/>
        <dbReference type="ChEBI" id="CHEBI:33019"/>
        <dbReference type="ChEBI" id="CHEBI:59967"/>
        <dbReference type="ChEBI" id="CHEBI:61593"/>
        <dbReference type="EC" id="2.7.7.70"/>
    </reaction>
</comment>
<dbReference type="Gene3D" id="3.40.50.620">
    <property type="entry name" value="HUPs"/>
    <property type="match status" value="1"/>
</dbReference>
<organism evidence="9 10">
    <name type="scientific">Phaeodactylibacter luteus</name>
    <dbReference type="NCBI Taxonomy" id="1564516"/>
    <lineage>
        <taxon>Bacteria</taxon>
        <taxon>Pseudomonadati</taxon>
        <taxon>Bacteroidota</taxon>
        <taxon>Saprospiria</taxon>
        <taxon>Saprospirales</taxon>
        <taxon>Haliscomenobacteraceae</taxon>
        <taxon>Phaeodactylibacter</taxon>
    </lineage>
</organism>
<dbReference type="GO" id="GO:0005975">
    <property type="term" value="P:carbohydrate metabolic process"/>
    <property type="evidence" value="ECO:0007669"/>
    <property type="project" value="InterPro"/>
</dbReference>
<reference evidence="9 10" key="1">
    <citation type="submission" date="2019-08" db="EMBL/GenBank/DDBJ databases">
        <title>Genome of Phaeodactylibacter luteus.</title>
        <authorList>
            <person name="Bowman J.P."/>
        </authorList>
    </citation>
    <scope>NUCLEOTIDE SEQUENCE [LARGE SCALE GENOMIC DNA]</scope>
    <source>
        <strain evidence="9 10">KCTC 42180</strain>
    </source>
</reference>